<dbReference type="Proteomes" id="UP000241771">
    <property type="component" value="Unassembled WGS sequence"/>
</dbReference>
<accession>A0A2T3P0Y0</accession>
<dbReference type="OrthoDB" id="5824177at2"/>
<sequence>MEKPAIPQTLLDLANDYFDDQQQTESWFNTENIELGLVTPISLCDSAKGVEQVSTLLEKLNADK</sequence>
<dbReference type="RefSeq" id="WP_036819144.1">
    <property type="nucleotide sequence ID" value="NZ_JGVO01000196.1"/>
</dbReference>
<evidence type="ECO:0000259" key="1">
    <source>
        <dbReference type="Pfam" id="PF09722"/>
    </source>
</evidence>
<protein>
    <submittedName>
        <fullName evidence="2">DUF2384 domain-containing protein</fullName>
    </submittedName>
</protein>
<proteinExistence type="predicted"/>
<comment type="caution">
    <text evidence="2">The sequence shown here is derived from an EMBL/GenBank/DDBJ whole genome shotgun (WGS) entry which is preliminary data.</text>
</comment>
<gene>
    <name evidence="2" type="ORF">C9I98_02365</name>
</gene>
<feature type="domain" description="Antitoxin Xre/MbcA/ParS-like toxin-binding" evidence="1">
    <location>
        <begin position="14"/>
        <end position="60"/>
    </location>
</feature>
<dbReference type="Pfam" id="PF09722">
    <property type="entry name" value="Xre_MbcA_ParS_C"/>
    <property type="match status" value="1"/>
</dbReference>
<dbReference type="EMBL" id="PYMA01000001">
    <property type="protein sequence ID" value="PSW22129.1"/>
    <property type="molecule type" value="Genomic_DNA"/>
</dbReference>
<reference evidence="2 3" key="1">
    <citation type="submission" date="2018-01" db="EMBL/GenBank/DDBJ databases">
        <title>Whole genome sequencing of Histamine producing bacteria.</title>
        <authorList>
            <person name="Butler K."/>
        </authorList>
    </citation>
    <scope>NUCLEOTIDE SEQUENCE [LARGE SCALE GENOMIC DNA]</scope>
    <source>
        <strain evidence="2 3">DSM 100436</strain>
    </source>
</reference>
<evidence type="ECO:0000313" key="2">
    <source>
        <dbReference type="EMBL" id="PSW22129.1"/>
    </source>
</evidence>
<organism evidence="2 3">
    <name type="scientific">Photobacterium sanctipauli</name>
    <dbReference type="NCBI Taxonomy" id="1342794"/>
    <lineage>
        <taxon>Bacteria</taxon>
        <taxon>Pseudomonadati</taxon>
        <taxon>Pseudomonadota</taxon>
        <taxon>Gammaproteobacteria</taxon>
        <taxon>Vibrionales</taxon>
        <taxon>Vibrionaceae</taxon>
        <taxon>Photobacterium</taxon>
    </lineage>
</organism>
<name>A0A2T3P0Y0_9GAMM</name>
<evidence type="ECO:0000313" key="3">
    <source>
        <dbReference type="Proteomes" id="UP000241771"/>
    </source>
</evidence>
<keyword evidence="3" id="KW-1185">Reference proteome</keyword>
<dbReference type="AlphaFoldDB" id="A0A2T3P0Y0"/>
<dbReference type="InterPro" id="IPR024467">
    <property type="entry name" value="Xre/MbcA/ParS-like_toxin-bd"/>
</dbReference>